<reference evidence="2 3" key="2">
    <citation type="submission" date="2018-03" db="EMBL/GenBank/DDBJ databases">
        <title>The ancient ancestry and fast evolution of plastids.</title>
        <authorList>
            <person name="Moore K.R."/>
            <person name="Magnabosco C."/>
            <person name="Momper L."/>
            <person name="Gold D.A."/>
            <person name="Bosak T."/>
            <person name="Fournier G.P."/>
        </authorList>
    </citation>
    <scope>NUCLEOTIDE SEQUENCE [LARGE SCALE GENOMIC DNA]</scope>
    <source>
        <strain evidence="2 3">ULC18</strain>
    </source>
</reference>
<dbReference type="AlphaFoldDB" id="A0A2T1DV63"/>
<dbReference type="PROSITE" id="PS51257">
    <property type="entry name" value="PROKAR_LIPOPROTEIN"/>
    <property type="match status" value="1"/>
</dbReference>
<organism evidence="2 3">
    <name type="scientific">Stenomitos frigidus ULC18</name>
    <dbReference type="NCBI Taxonomy" id="2107698"/>
    <lineage>
        <taxon>Bacteria</taxon>
        <taxon>Bacillati</taxon>
        <taxon>Cyanobacteriota</taxon>
        <taxon>Cyanophyceae</taxon>
        <taxon>Leptolyngbyales</taxon>
        <taxon>Leptolyngbyaceae</taxon>
        <taxon>Stenomitos</taxon>
    </lineage>
</organism>
<dbReference type="RefSeq" id="WP_106260029.1">
    <property type="nucleotide sequence ID" value="NZ_CAWNSW010000097.1"/>
</dbReference>
<evidence type="ECO:0008006" key="4">
    <source>
        <dbReference type="Google" id="ProtNLM"/>
    </source>
</evidence>
<keyword evidence="3" id="KW-1185">Reference proteome</keyword>
<dbReference type="OrthoDB" id="10016261at2"/>
<evidence type="ECO:0000313" key="3">
    <source>
        <dbReference type="Proteomes" id="UP000239576"/>
    </source>
</evidence>
<dbReference type="Proteomes" id="UP000239576">
    <property type="component" value="Unassembled WGS sequence"/>
</dbReference>
<proteinExistence type="predicted"/>
<name>A0A2T1DV63_9CYAN</name>
<gene>
    <name evidence="2" type="ORF">C7B82_27235</name>
</gene>
<evidence type="ECO:0000313" key="2">
    <source>
        <dbReference type="EMBL" id="PSB24385.1"/>
    </source>
</evidence>
<comment type="caution">
    <text evidence="2">The sequence shown here is derived from an EMBL/GenBank/DDBJ whole genome shotgun (WGS) entry which is preliminary data.</text>
</comment>
<accession>A0A2T1DV63</accession>
<protein>
    <recommendedName>
        <fullName evidence="4">Lipoprotein</fullName>
    </recommendedName>
</protein>
<sequence length="229" mass="25121">MSRRVVKNDKIQIASIVKARLVSLVCAVLVASCGNSDPMLNPDPLTPFVQARYSVEGAISTFKQEFQPTGNSDSLSETDWNKYRRGRQLYNQAASSINAVIVQVMLANQTRTALAEVEFKQRLATAINQAAAFREYAETVRREPPGTRDGSPAQAQPFYFSVPINPIGVPDLLNSIFGQINTALGQARNAEQDKRDRIEGVLKSLLLPPFDEAGKKAPDAFSPPSLRSK</sequence>
<dbReference type="EMBL" id="PVWK01000147">
    <property type="protein sequence ID" value="PSB24385.1"/>
    <property type="molecule type" value="Genomic_DNA"/>
</dbReference>
<reference evidence="3" key="1">
    <citation type="submission" date="2018-02" db="EMBL/GenBank/DDBJ databases">
        <authorList>
            <person name="Moore K."/>
            <person name="Momper L."/>
        </authorList>
    </citation>
    <scope>NUCLEOTIDE SEQUENCE [LARGE SCALE GENOMIC DNA]</scope>
    <source>
        <strain evidence="3">ULC18</strain>
    </source>
</reference>
<evidence type="ECO:0000256" key="1">
    <source>
        <dbReference type="SAM" id="MobiDB-lite"/>
    </source>
</evidence>
<feature type="region of interest" description="Disordered" evidence="1">
    <location>
        <begin position="210"/>
        <end position="229"/>
    </location>
</feature>